<comment type="caution">
    <text evidence="16">Lacks conserved residue(s) required for the propagation of feature annotation.</text>
</comment>
<dbReference type="HAMAP" id="MF_01274">
    <property type="entry name" value="Pantothen_kinase_3"/>
    <property type="match status" value="1"/>
</dbReference>
<evidence type="ECO:0000256" key="2">
    <source>
        <dbReference type="ARBA" id="ARBA00001958"/>
    </source>
</evidence>
<dbReference type="GO" id="GO:0005737">
    <property type="term" value="C:cytoplasm"/>
    <property type="evidence" value="ECO:0007669"/>
    <property type="project" value="UniProtKB-SubCell"/>
</dbReference>
<comment type="subcellular location">
    <subcellularLocation>
        <location evidence="3 16">Cytoplasm</location>
    </subcellularLocation>
</comment>
<sequence length="255" mass="27251">MLLAIDVGNTNITCAAYKDRELVNEWRISTSGSRTAEEYGVWLSQAMAIDGLQLKDVNHVIVATVVPETLFNIKGFCRRYFGVTPLVIGEANVDLGMTPLIDRPSEAGADRLVNAVGAHSLYGGPLVVIDFGTATNFDVVDGDGNYIGGVIAPGVNLSLDALYRAAAKLPRIAVESPMRVIGKNTIECMQAGIYFGYIAMVEGLVGRIQAEYGSEMKTVATGGLAPLFSKGTDLIEIVNGDLTLAGLVEIFYRNN</sequence>
<keyword evidence="10 16" id="KW-0418">Kinase</keyword>
<feature type="binding site" evidence="16">
    <location>
        <position position="185"/>
    </location>
    <ligand>
        <name>substrate</name>
    </ligand>
</feature>
<keyword evidence="18" id="KW-1185">Reference proteome</keyword>
<dbReference type="Pfam" id="PF03309">
    <property type="entry name" value="Pan_kinase"/>
    <property type="match status" value="1"/>
</dbReference>
<evidence type="ECO:0000256" key="15">
    <source>
        <dbReference type="ARBA" id="ARBA00040883"/>
    </source>
</evidence>
<dbReference type="EC" id="2.7.1.33" evidence="6 16"/>
<dbReference type="PANTHER" id="PTHR34265">
    <property type="entry name" value="TYPE III PANTOTHENATE KINASE"/>
    <property type="match status" value="1"/>
</dbReference>
<dbReference type="NCBIfam" id="NF009844">
    <property type="entry name" value="PRK13318.1-2"/>
    <property type="match status" value="1"/>
</dbReference>
<evidence type="ECO:0000256" key="9">
    <source>
        <dbReference type="ARBA" id="ARBA00022741"/>
    </source>
</evidence>
<protein>
    <recommendedName>
        <fullName evidence="15 16">Type III pantothenate kinase</fullName>
        <ecNumber evidence="6 16">2.7.1.33</ecNumber>
    </recommendedName>
    <alternativeName>
        <fullName evidence="16">PanK-III</fullName>
    </alternativeName>
    <alternativeName>
        <fullName evidence="16">Pantothenic acid kinase</fullName>
    </alternativeName>
</protein>
<evidence type="ECO:0000256" key="4">
    <source>
        <dbReference type="ARBA" id="ARBA00005225"/>
    </source>
</evidence>
<dbReference type="SUPFAM" id="SSF53067">
    <property type="entry name" value="Actin-like ATPase domain"/>
    <property type="match status" value="2"/>
</dbReference>
<evidence type="ECO:0000313" key="18">
    <source>
        <dbReference type="Proteomes" id="UP000476030"/>
    </source>
</evidence>
<accession>A0A6L8W7I1</accession>
<dbReference type="PANTHER" id="PTHR34265:SF1">
    <property type="entry name" value="TYPE III PANTOTHENATE KINASE"/>
    <property type="match status" value="1"/>
</dbReference>
<dbReference type="InterPro" id="IPR043129">
    <property type="entry name" value="ATPase_NBD"/>
</dbReference>
<gene>
    <name evidence="16" type="primary">coaX</name>
    <name evidence="17" type="ORF">GQE98_07615</name>
</gene>
<dbReference type="NCBIfam" id="NF009848">
    <property type="entry name" value="PRK13318.1-6"/>
    <property type="match status" value="1"/>
</dbReference>
<dbReference type="NCBIfam" id="NF009855">
    <property type="entry name" value="PRK13321.1"/>
    <property type="match status" value="1"/>
</dbReference>
<comment type="cofactor">
    <cofactor evidence="2">
        <name>K(+)</name>
        <dbReference type="ChEBI" id="CHEBI:29103"/>
    </cofactor>
</comment>
<evidence type="ECO:0000256" key="7">
    <source>
        <dbReference type="ARBA" id="ARBA00022490"/>
    </source>
</evidence>
<feature type="binding site" evidence="16">
    <location>
        <position position="133"/>
    </location>
    <ligand>
        <name>ATP</name>
        <dbReference type="ChEBI" id="CHEBI:30616"/>
    </ligand>
</feature>
<comment type="pathway">
    <text evidence="4 16">Cofactor biosynthesis; coenzyme A biosynthesis; CoA from (R)-pantothenate: step 1/5.</text>
</comment>
<evidence type="ECO:0000313" key="17">
    <source>
        <dbReference type="EMBL" id="MZR30503.1"/>
    </source>
</evidence>
<evidence type="ECO:0000256" key="6">
    <source>
        <dbReference type="ARBA" id="ARBA00012102"/>
    </source>
</evidence>
<dbReference type="NCBIfam" id="TIGR00671">
    <property type="entry name" value="baf"/>
    <property type="match status" value="1"/>
</dbReference>
<evidence type="ECO:0000256" key="13">
    <source>
        <dbReference type="ARBA" id="ARBA00022993"/>
    </source>
</evidence>
<comment type="similarity">
    <text evidence="14 16">Belongs to the type III pantothenate kinase family.</text>
</comment>
<evidence type="ECO:0000256" key="5">
    <source>
        <dbReference type="ARBA" id="ARBA00011738"/>
    </source>
</evidence>
<evidence type="ECO:0000256" key="12">
    <source>
        <dbReference type="ARBA" id="ARBA00022958"/>
    </source>
</evidence>
<dbReference type="RefSeq" id="WP_161315082.1">
    <property type="nucleotide sequence ID" value="NZ_WTUW01000002.1"/>
</dbReference>
<dbReference type="GO" id="GO:0005524">
    <property type="term" value="F:ATP binding"/>
    <property type="evidence" value="ECO:0007669"/>
    <property type="project" value="UniProtKB-UniRule"/>
</dbReference>
<dbReference type="InterPro" id="IPR004619">
    <property type="entry name" value="Type_III_PanK"/>
</dbReference>
<evidence type="ECO:0000256" key="3">
    <source>
        <dbReference type="ARBA" id="ARBA00004496"/>
    </source>
</evidence>
<dbReference type="GO" id="GO:0015937">
    <property type="term" value="P:coenzyme A biosynthetic process"/>
    <property type="evidence" value="ECO:0007669"/>
    <property type="project" value="UniProtKB-UniRule"/>
</dbReference>
<keyword evidence="12 16" id="KW-0630">Potassium</keyword>
<comment type="function">
    <text evidence="16">Catalyzes the phosphorylation of pantothenate (Pan), the first step in CoA biosynthesis.</text>
</comment>
<evidence type="ECO:0000256" key="16">
    <source>
        <dbReference type="HAMAP-Rule" id="MF_01274"/>
    </source>
</evidence>
<dbReference type="CDD" id="cd24015">
    <property type="entry name" value="ASKHA_NBD_PanK-III"/>
    <property type="match status" value="1"/>
</dbReference>
<keyword evidence="7 16" id="KW-0963">Cytoplasm</keyword>
<evidence type="ECO:0000256" key="11">
    <source>
        <dbReference type="ARBA" id="ARBA00022840"/>
    </source>
</evidence>
<keyword evidence="11 16" id="KW-0067">ATP-binding</keyword>
<evidence type="ECO:0000256" key="10">
    <source>
        <dbReference type="ARBA" id="ARBA00022777"/>
    </source>
</evidence>
<organism evidence="17 18">
    <name type="scientific">Sneathiella litorea</name>
    <dbReference type="NCBI Taxonomy" id="2606216"/>
    <lineage>
        <taxon>Bacteria</taxon>
        <taxon>Pseudomonadati</taxon>
        <taxon>Pseudomonadota</taxon>
        <taxon>Alphaproteobacteria</taxon>
        <taxon>Sneathiellales</taxon>
        <taxon>Sneathiellaceae</taxon>
        <taxon>Sneathiella</taxon>
    </lineage>
</organism>
<evidence type="ECO:0000256" key="1">
    <source>
        <dbReference type="ARBA" id="ARBA00001206"/>
    </source>
</evidence>
<evidence type="ECO:0000256" key="14">
    <source>
        <dbReference type="ARBA" id="ARBA00038036"/>
    </source>
</evidence>
<reference evidence="17 18" key="1">
    <citation type="submission" date="2019-12" db="EMBL/GenBank/DDBJ databases">
        <title>Snethiella sp. nov. sp. isolated from sea sand.</title>
        <authorList>
            <person name="Kim J."/>
            <person name="Jeong S.E."/>
            <person name="Jung H.S."/>
            <person name="Jeon C.O."/>
        </authorList>
    </citation>
    <scope>NUCLEOTIDE SEQUENCE [LARGE SCALE GENOMIC DNA]</scope>
    <source>
        <strain evidence="17 18">DP05</strain>
    </source>
</reference>
<keyword evidence="13 16" id="KW-0173">Coenzyme A biosynthesis</keyword>
<comment type="catalytic activity">
    <reaction evidence="1 16">
        <text>(R)-pantothenate + ATP = (R)-4'-phosphopantothenate + ADP + H(+)</text>
        <dbReference type="Rhea" id="RHEA:16373"/>
        <dbReference type="ChEBI" id="CHEBI:10986"/>
        <dbReference type="ChEBI" id="CHEBI:15378"/>
        <dbReference type="ChEBI" id="CHEBI:29032"/>
        <dbReference type="ChEBI" id="CHEBI:30616"/>
        <dbReference type="ChEBI" id="CHEBI:456216"/>
        <dbReference type="EC" id="2.7.1.33"/>
    </reaction>
</comment>
<feature type="binding site" evidence="16">
    <location>
        <begin position="6"/>
        <end position="13"/>
    </location>
    <ligand>
        <name>ATP</name>
        <dbReference type="ChEBI" id="CHEBI:30616"/>
    </ligand>
</feature>
<evidence type="ECO:0000256" key="8">
    <source>
        <dbReference type="ARBA" id="ARBA00022679"/>
    </source>
</evidence>
<keyword evidence="16" id="KW-0479">Metal-binding</keyword>
<comment type="subunit">
    <text evidence="5 16">Homodimer.</text>
</comment>
<dbReference type="GO" id="GO:0046872">
    <property type="term" value="F:metal ion binding"/>
    <property type="evidence" value="ECO:0007669"/>
    <property type="project" value="UniProtKB-KW"/>
</dbReference>
<comment type="caution">
    <text evidence="17">The sequence shown here is derived from an EMBL/GenBank/DDBJ whole genome shotgun (WGS) entry which is preliminary data.</text>
</comment>
<dbReference type="UniPathway" id="UPA00241">
    <property type="reaction ID" value="UER00352"/>
</dbReference>
<keyword evidence="8 16" id="KW-0808">Transferase</keyword>
<dbReference type="Gene3D" id="3.30.420.40">
    <property type="match status" value="2"/>
</dbReference>
<dbReference type="AlphaFoldDB" id="A0A6L8W7I1"/>
<feature type="active site" description="Proton acceptor" evidence="16">
    <location>
        <position position="110"/>
    </location>
</feature>
<feature type="binding site" evidence="16">
    <location>
        <position position="130"/>
    </location>
    <ligand>
        <name>K(+)</name>
        <dbReference type="ChEBI" id="CHEBI:29103"/>
    </ligand>
</feature>
<feature type="binding site" evidence="16">
    <location>
        <begin position="108"/>
        <end position="111"/>
    </location>
    <ligand>
        <name>substrate</name>
    </ligand>
</feature>
<name>A0A6L8W7I1_9PROT</name>
<proteinExistence type="inferred from homology"/>
<dbReference type="GO" id="GO:0004594">
    <property type="term" value="F:pantothenate kinase activity"/>
    <property type="evidence" value="ECO:0007669"/>
    <property type="project" value="UniProtKB-UniRule"/>
</dbReference>
<dbReference type="Proteomes" id="UP000476030">
    <property type="component" value="Unassembled WGS sequence"/>
</dbReference>
<keyword evidence="9 16" id="KW-0547">Nucleotide-binding</keyword>
<comment type="cofactor">
    <cofactor evidence="16">
        <name>NH4(+)</name>
        <dbReference type="ChEBI" id="CHEBI:28938"/>
    </cofactor>
    <cofactor evidence="16">
        <name>K(+)</name>
        <dbReference type="ChEBI" id="CHEBI:29103"/>
    </cofactor>
    <text evidence="16">A monovalent cation. Ammonium or potassium.</text>
</comment>
<dbReference type="EMBL" id="WTUW01000002">
    <property type="protein sequence ID" value="MZR30503.1"/>
    <property type="molecule type" value="Genomic_DNA"/>
</dbReference>